<evidence type="ECO:0000313" key="2">
    <source>
        <dbReference type="EMBL" id="AND40908.1"/>
    </source>
</evidence>
<organism evidence="2 3">
    <name type="scientific">Cytobacillus oceanisediminis 2691</name>
    <dbReference type="NCBI Taxonomy" id="1196031"/>
    <lineage>
        <taxon>Bacteria</taxon>
        <taxon>Bacillati</taxon>
        <taxon>Bacillota</taxon>
        <taxon>Bacilli</taxon>
        <taxon>Bacillales</taxon>
        <taxon>Bacillaceae</taxon>
        <taxon>Cytobacillus</taxon>
    </lineage>
</organism>
<reference evidence="2 3" key="1">
    <citation type="submission" date="2016-04" db="EMBL/GenBank/DDBJ databases">
        <title>Complete genome sequence of Bacillus oceanisediminis strain 2691.</title>
        <authorList>
            <person name="Jeong H."/>
            <person name="Kim H.J."/>
            <person name="Lee D.-W."/>
        </authorList>
    </citation>
    <scope>NUCLEOTIDE SEQUENCE [LARGE SCALE GENOMIC DNA]</scope>
    <source>
        <strain evidence="2 3">2691</strain>
    </source>
</reference>
<dbReference type="eggNOG" id="ENOG5031I7S">
    <property type="taxonomic scope" value="Bacteria"/>
</dbReference>
<dbReference type="STRING" id="1196031.A361_17715"/>
<dbReference type="Proteomes" id="UP000077856">
    <property type="component" value="Chromosome"/>
</dbReference>
<gene>
    <name evidence="2" type="ORF">A361_17715</name>
</gene>
<accession>A0A160MEE0</accession>
<protein>
    <submittedName>
        <fullName evidence="2">Uncharacterized protein</fullName>
    </submittedName>
</protein>
<feature type="region of interest" description="Disordered" evidence="1">
    <location>
        <begin position="78"/>
        <end position="111"/>
    </location>
</feature>
<dbReference type="EMBL" id="CP015506">
    <property type="protein sequence ID" value="AND40908.1"/>
    <property type="molecule type" value="Genomic_DNA"/>
</dbReference>
<sequence>MVKIEAKELGISIDGKFIQQIAQEVREKKVTDLAKDLGISTNNKSTAELISEIEEKDSAKLQDVLGENFMDIKGLGMKEMRGSHGHGKDGSMKQRVSKESLTETGTDSGSL</sequence>
<dbReference type="KEGG" id="bon:A361_17715"/>
<feature type="compositionally biased region" description="Basic and acidic residues" evidence="1">
    <location>
        <begin position="78"/>
        <end position="101"/>
    </location>
</feature>
<evidence type="ECO:0000256" key="1">
    <source>
        <dbReference type="SAM" id="MobiDB-lite"/>
    </source>
</evidence>
<name>A0A160MEE0_9BACI</name>
<dbReference type="RefSeq" id="WP_019382504.1">
    <property type="nucleotide sequence ID" value="NZ_CP015506.1"/>
</dbReference>
<feature type="compositionally biased region" description="Polar residues" evidence="1">
    <location>
        <begin position="102"/>
        <end position="111"/>
    </location>
</feature>
<dbReference type="AlphaFoldDB" id="A0A160MEE0"/>
<evidence type="ECO:0000313" key="3">
    <source>
        <dbReference type="Proteomes" id="UP000077856"/>
    </source>
</evidence>
<proteinExistence type="predicted"/>